<organism evidence="2 3">
    <name type="scientific">Paraflavisolibacter caeni</name>
    <dbReference type="NCBI Taxonomy" id="2982496"/>
    <lineage>
        <taxon>Bacteria</taxon>
        <taxon>Pseudomonadati</taxon>
        <taxon>Bacteroidota</taxon>
        <taxon>Chitinophagia</taxon>
        <taxon>Chitinophagales</taxon>
        <taxon>Chitinophagaceae</taxon>
        <taxon>Paraflavisolibacter</taxon>
    </lineage>
</organism>
<protein>
    <recommendedName>
        <fullName evidence="4">NnrS family protein</fullName>
    </recommendedName>
</protein>
<dbReference type="RefSeq" id="WP_279299145.1">
    <property type="nucleotide sequence ID" value="NZ_JAOTIF010000022.1"/>
</dbReference>
<evidence type="ECO:0000313" key="2">
    <source>
        <dbReference type="EMBL" id="MCU7551709.1"/>
    </source>
</evidence>
<keyword evidence="1" id="KW-0812">Transmembrane</keyword>
<accession>A0A9X3BGZ0</accession>
<evidence type="ECO:0008006" key="4">
    <source>
        <dbReference type="Google" id="ProtNLM"/>
    </source>
</evidence>
<name>A0A9X3BGZ0_9BACT</name>
<keyword evidence="1" id="KW-1133">Transmembrane helix</keyword>
<dbReference type="Proteomes" id="UP001155483">
    <property type="component" value="Unassembled WGS sequence"/>
</dbReference>
<feature type="transmembrane region" description="Helical" evidence="1">
    <location>
        <begin position="194"/>
        <end position="216"/>
    </location>
</feature>
<sequence>MNKAIAPLPLILLSLLLAIWGGWIRIGWSLPVSQVAAQHGAMMVGSFLATLVLLERAVTFQNKWVLLLPVINGLSVIAFLVQQPELAQLFLIAGSLGFTLICGYFIKQYKELYNYVFFAGALCLLIGNVIIWKTNFYPNAVTWWIGFLLFTIVAERLELSRFIGLSSFKRNLLLLALGSVGAGLIWPFHYSGNVVFALSILAIALWLLKYDMAWFAIRKQGPHRYSGLLLIFGYAWLVITAALFLAGNHSAFGYDAALHSFFIGFVFSMIFSHAPIIFPAVLKLPLKIYRPVLYVWFALLQTSLVLRIVADVIESIHARRIAGLLNGVAILLFFVTIAVTVKMELKKWNRTKRRVLNVKLETTSVKSEL</sequence>
<reference evidence="2" key="2">
    <citation type="submission" date="2023-04" db="EMBL/GenBank/DDBJ databases">
        <title>Paracnuella aquatica gen. nov., sp. nov., a member of the family Chitinophagaceae isolated from a hot spring.</title>
        <authorList>
            <person name="Wang C."/>
        </authorList>
    </citation>
    <scope>NUCLEOTIDE SEQUENCE</scope>
    <source>
        <strain evidence="2">LB-8</strain>
    </source>
</reference>
<feature type="transmembrane region" description="Helical" evidence="1">
    <location>
        <begin position="113"/>
        <end position="134"/>
    </location>
</feature>
<evidence type="ECO:0000313" key="3">
    <source>
        <dbReference type="Proteomes" id="UP001155483"/>
    </source>
</evidence>
<feature type="transmembrane region" description="Helical" evidence="1">
    <location>
        <begin position="140"/>
        <end position="159"/>
    </location>
</feature>
<dbReference type="AlphaFoldDB" id="A0A9X3BGZ0"/>
<keyword evidence="1" id="KW-0472">Membrane</keyword>
<feature type="transmembrane region" description="Helical" evidence="1">
    <location>
        <begin position="258"/>
        <end position="281"/>
    </location>
</feature>
<dbReference type="EMBL" id="JAOTIF010000022">
    <property type="protein sequence ID" value="MCU7551709.1"/>
    <property type="molecule type" value="Genomic_DNA"/>
</dbReference>
<gene>
    <name evidence="2" type="ORF">OCK74_21490</name>
</gene>
<feature type="transmembrane region" description="Helical" evidence="1">
    <location>
        <begin position="87"/>
        <end position="106"/>
    </location>
</feature>
<keyword evidence="3" id="KW-1185">Reference proteome</keyword>
<feature type="transmembrane region" description="Helical" evidence="1">
    <location>
        <begin position="64"/>
        <end position="81"/>
    </location>
</feature>
<feature type="transmembrane region" description="Helical" evidence="1">
    <location>
        <begin position="228"/>
        <end position="246"/>
    </location>
</feature>
<feature type="transmembrane region" description="Helical" evidence="1">
    <location>
        <begin position="322"/>
        <end position="345"/>
    </location>
</feature>
<feature type="transmembrane region" description="Helical" evidence="1">
    <location>
        <begin position="293"/>
        <end position="310"/>
    </location>
</feature>
<reference evidence="2" key="1">
    <citation type="submission" date="2022-09" db="EMBL/GenBank/DDBJ databases">
        <authorList>
            <person name="Yuan C."/>
            <person name="Ke Z."/>
        </authorList>
    </citation>
    <scope>NUCLEOTIDE SEQUENCE</scope>
    <source>
        <strain evidence="2">LB-8</strain>
    </source>
</reference>
<evidence type="ECO:0000256" key="1">
    <source>
        <dbReference type="SAM" id="Phobius"/>
    </source>
</evidence>
<proteinExistence type="predicted"/>
<comment type="caution">
    <text evidence="2">The sequence shown here is derived from an EMBL/GenBank/DDBJ whole genome shotgun (WGS) entry which is preliminary data.</text>
</comment>
<feature type="transmembrane region" description="Helical" evidence="1">
    <location>
        <begin position="171"/>
        <end position="188"/>
    </location>
</feature>
<feature type="transmembrane region" description="Helical" evidence="1">
    <location>
        <begin position="37"/>
        <end position="57"/>
    </location>
</feature>